<dbReference type="InterPro" id="IPR025652">
    <property type="entry name" value="TesB_C"/>
</dbReference>
<dbReference type="Pfam" id="PF02551">
    <property type="entry name" value="Acyl_CoA_thio"/>
    <property type="match status" value="1"/>
</dbReference>
<name>A0A1H1RF04_9ACTN</name>
<proteinExistence type="inferred from homology"/>
<evidence type="ECO:0000256" key="5">
    <source>
        <dbReference type="ARBA" id="ARBA00050943"/>
    </source>
</evidence>
<evidence type="ECO:0000313" key="10">
    <source>
        <dbReference type="EMBL" id="SDS34262.1"/>
    </source>
</evidence>
<reference evidence="10 11" key="1">
    <citation type="submission" date="2016-10" db="EMBL/GenBank/DDBJ databases">
        <authorList>
            <person name="de Groot N.N."/>
        </authorList>
    </citation>
    <scope>NUCLEOTIDE SEQUENCE [LARGE SCALE GENOMIC DNA]</scope>
    <source>
        <strain evidence="10 11">DSM 21741</strain>
    </source>
</reference>
<dbReference type="FunFam" id="2.40.160.210:FF:000001">
    <property type="entry name" value="Acyl-CoA thioesterase II"/>
    <property type="match status" value="1"/>
</dbReference>
<comment type="subunit">
    <text evidence="2">Homotetramer.</text>
</comment>
<dbReference type="SUPFAM" id="SSF54637">
    <property type="entry name" value="Thioesterase/thiol ester dehydrase-isomerase"/>
    <property type="match status" value="2"/>
</dbReference>
<dbReference type="CDD" id="cd03445">
    <property type="entry name" value="Thioesterase_II_repeat2"/>
    <property type="match status" value="1"/>
</dbReference>
<feature type="domain" description="Acyl-CoA thioesterase-like N-terminal HotDog" evidence="9">
    <location>
        <begin position="31"/>
        <end position="109"/>
    </location>
</feature>
<comment type="similarity">
    <text evidence="1">Belongs to the C/M/P thioester hydrolase family.</text>
</comment>
<evidence type="ECO:0000256" key="4">
    <source>
        <dbReference type="ARBA" id="ARBA00023098"/>
    </source>
</evidence>
<dbReference type="PANTHER" id="PTHR11066">
    <property type="entry name" value="ACYL-COA THIOESTERASE"/>
    <property type="match status" value="1"/>
</dbReference>
<comment type="catalytic activity">
    <reaction evidence="5">
        <text>a fatty acyl-CoA + H2O = a fatty acid + CoA + H(+)</text>
        <dbReference type="Rhea" id="RHEA:16781"/>
        <dbReference type="ChEBI" id="CHEBI:15377"/>
        <dbReference type="ChEBI" id="CHEBI:15378"/>
        <dbReference type="ChEBI" id="CHEBI:28868"/>
        <dbReference type="ChEBI" id="CHEBI:57287"/>
        <dbReference type="ChEBI" id="CHEBI:77636"/>
        <dbReference type="EC" id="3.1.2.20"/>
    </reaction>
    <physiologicalReaction direction="left-to-right" evidence="5">
        <dbReference type="Rhea" id="RHEA:16782"/>
    </physiologicalReaction>
</comment>
<organism evidence="10 11">
    <name type="scientific">Friedmanniella luteola</name>
    <dbReference type="NCBI Taxonomy" id="546871"/>
    <lineage>
        <taxon>Bacteria</taxon>
        <taxon>Bacillati</taxon>
        <taxon>Actinomycetota</taxon>
        <taxon>Actinomycetes</taxon>
        <taxon>Propionibacteriales</taxon>
        <taxon>Nocardioidaceae</taxon>
        <taxon>Friedmanniella</taxon>
    </lineage>
</organism>
<gene>
    <name evidence="10" type="ORF">SAMN04488543_1546</name>
</gene>
<dbReference type="GO" id="GO:0047617">
    <property type="term" value="F:fatty acyl-CoA hydrolase activity"/>
    <property type="evidence" value="ECO:0007669"/>
    <property type="project" value="UniProtKB-EC"/>
</dbReference>
<evidence type="ECO:0000313" key="11">
    <source>
        <dbReference type="Proteomes" id="UP000199092"/>
    </source>
</evidence>
<evidence type="ECO:0000256" key="6">
    <source>
        <dbReference type="ARBA" id="ARBA00071120"/>
    </source>
</evidence>
<sequence length="294" mass="32241">MPQSVDELIALLDLEEIEVGLYRARQPRSRLQRVFGGQVLAQALLAASRTVPPDRTVHSLHAYFLVAGRTDLPLVYDVEAVRDGGSFSSRRVVARQAGKVIFYLSASFHLLEDGYEHADPVPDGVPAPENCPRLSEALAKASGRPASAWEEEWGAIDARYVGDSRLGGLPLDPEHPARARVWVRTSSALPDDPRLHEAALAFISDLTLLSASTVPHGVLIGQDVQAASIDHAMWFHRPFRADEWLLYDQISPSANRALGLSTARLFQHGTLVSDVAQEGLIRPLSPERRSRGRA</sequence>
<dbReference type="EMBL" id="LT629749">
    <property type="protein sequence ID" value="SDS34262.1"/>
    <property type="molecule type" value="Genomic_DNA"/>
</dbReference>
<dbReference type="GO" id="GO:0006637">
    <property type="term" value="P:acyl-CoA metabolic process"/>
    <property type="evidence" value="ECO:0007669"/>
    <property type="project" value="InterPro"/>
</dbReference>
<dbReference type="GO" id="GO:0009062">
    <property type="term" value="P:fatty acid catabolic process"/>
    <property type="evidence" value="ECO:0007669"/>
    <property type="project" value="TreeGrafter"/>
</dbReference>
<evidence type="ECO:0000256" key="7">
    <source>
        <dbReference type="ARBA" id="ARBA00079653"/>
    </source>
</evidence>
<protein>
    <recommendedName>
        <fullName evidence="6">Acyl-CoA thioesterase 2</fullName>
    </recommendedName>
    <alternativeName>
        <fullName evidence="7">Thioesterase II</fullName>
    </alternativeName>
</protein>
<dbReference type="OrthoDB" id="9781019at2"/>
<evidence type="ECO:0000259" key="9">
    <source>
        <dbReference type="Pfam" id="PF13622"/>
    </source>
</evidence>
<dbReference type="Gene3D" id="2.40.160.210">
    <property type="entry name" value="Acyl-CoA thioesterase, double hotdog domain"/>
    <property type="match status" value="1"/>
</dbReference>
<evidence type="ECO:0000256" key="1">
    <source>
        <dbReference type="ARBA" id="ARBA00006538"/>
    </source>
</evidence>
<evidence type="ECO:0000259" key="8">
    <source>
        <dbReference type="Pfam" id="PF02551"/>
    </source>
</evidence>
<dbReference type="Proteomes" id="UP000199092">
    <property type="component" value="Chromosome I"/>
</dbReference>
<dbReference type="AlphaFoldDB" id="A0A1H1RF04"/>
<dbReference type="RefSeq" id="WP_091411705.1">
    <property type="nucleotide sequence ID" value="NZ_LT629749.1"/>
</dbReference>
<keyword evidence="11" id="KW-1185">Reference proteome</keyword>
<dbReference type="InterPro" id="IPR042171">
    <property type="entry name" value="Acyl-CoA_hotdog"/>
</dbReference>
<dbReference type="InterPro" id="IPR003703">
    <property type="entry name" value="Acyl_CoA_thio"/>
</dbReference>
<evidence type="ECO:0000256" key="3">
    <source>
        <dbReference type="ARBA" id="ARBA00022801"/>
    </source>
</evidence>
<dbReference type="InterPro" id="IPR029069">
    <property type="entry name" value="HotDog_dom_sf"/>
</dbReference>
<evidence type="ECO:0000256" key="2">
    <source>
        <dbReference type="ARBA" id="ARBA00011881"/>
    </source>
</evidence>
<dbReference type="PANTHER" id="PTHR11066:SF34">
    <property type="entry name" value="ACYL-COENZYME A THIOESTERASE 8"/>
    <property type="match status" value="1"/>
</dbReference>
<dbReference type="CDD" id="cd03444">
    <property type="entry name" value="Thioesterase_II_repeat1"/>
    <property type="match status" value="1"/>
</dbReference>
<dbReference type="Pfam" id="PF13622">
    <property type="entry name" value="4HBT_3"/>
    <property type="match status" value="1"/>
</dbReference>
<keyword evidence="4" id="KW-0443">Lipid metabolism</keyword>
<dbReference type="STRING" id="546871.SAMN04488543_1546"/>
<dbReference type="InterPro" id="IPR049449">
    <property type="entry name" value="TesB_ACOT8-like_N"/>
</dbReference>
<keyword evidence="3" id="KW-0378">Hydrolase</keyword>
<accession>A0A1H1RF04</accession>
<feature type="domain" description="Acyl-CoA thioesterase 2 C-terminal" evidence="8">
    <location>
        <begin position="178"/>
        <end position="280"/>
    </location>
</feature>